<feature type="transmembrane region" description="Helical" evidence="6">
    <location>
        <begin position="208"/>
        <end position="228"/>
    </location>
</feature>
<feature type="transmembrane region" description="Helical" evidence="6">
    <location>
        <begin position="331"/>
        <end position="354"/>
    </location>
</feature>
<reference evidence="8 9" key="1">
    <citation type="submission" date="2021-12" db="EMBL/GenBank/DDBJ databases">
        <title>Siccirubricoccus leaddurans sp. nov., a high concentration Zn2+ tolerance bacterium.</title>
        <authorList>
            <person name="Cao Y."/>
        </authorList>
    </citation>
    <scope>NUCLEOTIDE SEQUENCE [LARGE SCALE GENOMIC DNA]</scope>
    <source>
        <strain evidence="8 9">KC 17139</strain>
    </source>
</reference>
<keyword evidence="2" id="KW-1003">Cell membrane</keyword>
<dbReference type="RefSeq" id="WP_252954859.1">
    <property type="nucleotide sequence ID" value="NZ_JAFIRR010000122.1"/>
</dbReference>
<feature type="transmembrane region" description="Helical" evidence="6">
    <location>
        <begin position="162"/>
        <end position="182"/>
    </location>
</feature>
<feature type="transmembrane region" description="Helical" evidence="6">
    <location>
        <begin position="360"/>
        <end position="376"/>
    </location>
</feature>
<evidence type="ECO:0000256" key="5">
    <source>
        <dbReference type="ARBA" id="ARBA00023136"/>
    </source>
</evidence>
<comment type="subcellular location">
    <subcellularLocation>
        <location evidence="1">Cell membrane</location>
        <topology evidence="1">Multi-pass membrane protein</topology>
    </subcellularLocation>
</comment>
<evidence type="ECO:0000256" key="1">
    <source>
        <dbReference type="ARBA" id="ARBA00004651"/>
    </source>
</evidence>
<proteinExistence type="predicted"/>
<sequence length="387" mass="40186">MLPTLPIALFALAGFTTGAGMRMLDPLLPLLAADFGVTVPAAAPVVAAFVIAYGLVQLAAGPLGDRLGKPRIAAMALLLYGSTLILGALADTLGELIASRALAGLWAGAVIPLLMAHLGDVVPYAERQGALARFSTGMVMAQMLSGPIAGIIASLFGWRVPIILLGLVAFGVVAALTWRLGLGLWRGAAKPAATPGYGALLRRPSGRWLLATAFFDGFWLFGGAFPFVGSFLVESFGRSIAEAGLLVAGFGAGAFLYTRLARKLVARFGERGLMLIGGLGLTCGLALLALAQSWWMVGLVQLWLGLMFYTFHGVLLTLATEALPEARGTAMSAFAMALFFGQGAGSLAFGLGLFLLDYRGSFAVAAAGALGLTLWARRGARRREAVA</sequence>
<evidence type="ECO:0000259" key="7">
    <source>
        <dbReference type="PROSITE" id="PS50850"/>
    </source>
</evidence>
<feature type="transmembrane region" description="Helical" evidence="6">
    <location>
        <begin position="240"/>
        <end position="260"/>
    </location>
</feature>
<organism evidence="8 9">
    <name type="scientific">Siccirubricoccus soli</name>
    <dbReference type="NCBI Taxonomy" id="2899147"/>
    <lineage>
        <taxon>Bacteria</taxon>
        <taxon>Pseudomonadati</taxon>
        <taxon>Pseudomonadota</taxon>
        <taxon>Alphaproteobacteria</taxon>
        <taxon>Acetobacterales</taxon>
        <taxon>Roseomonadaceae</taxon>
        <taxon>Siccirubricoccus</taxon>
    </lineage>
</organism>
<keyword evidence="9" id="KW-1185">Reference proteome</keyword>
<keyword evidence="5 6" id="KW-0472">Membrane</keyword>
<evidence type="ECO:0000313" key="9">
    <source>
        <dbReference type="Proteomes" id="UP001523392"/>
    </source>
</evidence>
<dbReference type="InterPro" id="IPR011701">
    <property type="entry name" value="MFS"/>
</dbReference>
<feature type="transmembrane region" description="Helical" evidence="6">
    <location>
        <begin position="300"/>
        <end position="319"/>
    </location>
</feature>
<evidence type="ECO:0000256" key="3">
    <source>
        <dbReference type="ARBA" id="ARBA00022692"/>
    </source>
</evidence>
<gene>
    <name evidence="8" type="ORF">JYK14_18970</name>
</gene>
<name>A0ABT1DB87_9PROT</name>
<dbReference type="PANTHER" id="PTHR43124">
    <property type="entry name" value="PURINE EFFLUX PUMP PBUE"/>
    <property type="match status" value="1"/>
</dbReference>
<feature type="transmembrane region" description="Helical" evidence="6">
    <location>
        <begin position="130"/>
        <end position="156"/>
    </location>
</feature>
<feature type="transmembrane region" description="Helical" evidence="6">
    <location>
        <begin position="96"/>
        <end position="118"/>
    </location>
</feature>
<feature type="transmembrane region" description="Helical" evidence="6">
    <location>
        <begin position="42"/>
        <end position="60"/>
    </location>
</feature>
<dbReference type="InterPro" id="IPR050189">
    <property type="entry name" value="MFS_Efflux_Transporters"/>
</dbReference>
<keyword evidence="3 6" id="KW-0812">Transmembrane</keyword>
<dbReference type="Gene3D" id="1.20.1250.20">
    <property type="entry name" value="MFS general substrate transporter like domains"/>
    <property type="match status" value="1"/>
</dbReference>
<evidence type="ECO:0000256" key="4">
    <source>
        <dbReference type="ARBA" id="ARBA00022989"/>
    </source>
</evidence>
<dbReference type="PANTHER" id="PTHR43124:SF3">
    <property type="entry name" value="CHLORAMPHENICOL EFFLUX PUMP RV0191"/>
    <property type="match status" value="1"/>
</dbReference>
<protein>
    <submittedName>
        <fullName evidence="8">MFS transporter</fullName>
    </submittedName>
</protein>
<dbReference type="Pfam" id="PF07690">
    <property type="entry name" value="MFS_1"/>
    <property type="match status" value="1"/>
</dbReference>
<accession>A0ABT1DB87</accession>
<dbReference type="InterPro" id="IPR020846">
    <property type="entry name" value="MFS_dom"/>
</dbReference>
<feature type="domain" description="Major facilitator superfamily (MFS) profile" evidence="7">
    <location>
        <begin position="6"/>
        <end position="384"/>
    </location>
</feature>
<dbReference type="EMBL" id="JAFIRR010000122">
    <property type="protein sequence ID" value="MCO6418230.1"/>
    <property type="molecule type" value="Genomic_DNA"/>
</dbReference>
<dbReference type="Proteomes" id="UP001523392">
    <property type="component" value="Unassembled WGS sequence"/>
</dbReference>
<comment type="caution">
    <text evidence="8">The sequence shown here is derived from an EMBL/GenBank/DDBJ whole genome shotgun (WGS) entry which is preliminary data.</text>
</comment>
<evidence type="ECO:0000256" key="2">
    <source>
        <dbReference type="ARBA" id="ARBA00022475"/>
    </source>
</evidence>
<dbReference type="SUPFAM" id="SSF103473">
    <property type="entry name" value="MFS general substrate transporter"/>
    <property type="match status" value="1"/>
</dbReference>
<feature type="transmembrane region" description="Helical" evidence="6">
    <location>
        <begin position="72"/>
        <end position="90"/>
    </location>
</feature>
<feature type="transmembrane region" description="Helical" evidence="6">
    <location>
        <begin position="272"/>
        <end position="294"/>
    </location>
</feature>
<dbReference type="PROSITE" id="PS50850">
    <property type="entry name" value="MFS"/>
    <property type="match status" value="1"/>
</dbReference>
<evidence type="ECO:0000256" key="6">
    <source>
        <dbReference type="SAM" id="Phobius"/>
    </source>
</evidence>
<dbReference type="InterPro" id="IPR036259">
    <property type="entry name" value="MFS_trans_sf"/>
</dbReference>
<keyword evidence="4 6" id="KW-1133">Transmembrane helix</keyword>
<evidence type="ECO:0000313" key="8">
    <source>
        <dbReference type="EMBL" id="MCO6418230.1"/>
    </source>
</evidence>